<protein>
    <recommendedName>
        <fullName evidence="2">Phosphotyrosine protein phosphatase I domain-containing protein</fullName>
    </recommendedName>
</protein>
<comment type="caution">
    <text evidence="1">The sequence shown here is derived from an EMBL/GenBank/DDBJ whole genome shotgun (WGS) entry which is preliminary data.</text>
</comment>
<dbReference type="AlphaFoldDB" id="A0A0F9F8L9"/>
<organism evidence="1">
    <name type="scientific">marine sediment metagenome</name>
    <dbReference type="NCBI Taxonomy" id="412755"/>
    <lineage>
        <taxon>unclassified sequences</taxon>
        <taxon>metagenomes</taxon>
        <taxon>ecological metagenomes</taxon>
    </lineage>
</organism>
<accession>A0A0F9F8L9</accession>
<evidence type="ECO:0008006" key="2">
    <source>
        <dbReference type="Google" id="ProtNLM"/>
    </source>
</evidence>
<reference evidence="1" key="1">
    <citation type="journal article" date="2015" name="Nature">
        <title>Complex archaea that bridge the gap between prokaryotes and eukaryotes.</title>
        <authorList>
            <person name="Spang A."/>
            <person name="Saw J.H."/>
            <person name="Jorgensen S.L."/>
            <person name="Zaremba-Niedzwiedzka K."/>
            <person name="Martijn J."/>
            <person name="Lind A.E."/>
            <person name="van Eijk R."/>
            <person name="Schleper C."/>
            <person name="Guy L."/>
            <person name="Ettema T.J."/>
        </authorList>
    </citation>
    <scope>NUCLEOTIDE SEQUENCE</scope>
</reference>
<name>A0A0F9F8L9_9ZZZZ</name>
<evidence type="ECO:0000313" key="1">
    <source>
        <dbReference type="EMBL" id="KKL74811.1"/>
    </source>
</evidence>
<gene>
    <name evidence="1" type="ORF">LCGC14_2061190</name>
</gene>
<sequence>MKIVCMCHCGVTRSVGFAWYLREHGGHETIPVPWWDHLVTNETLQMLFEWADKIIVAQPELGSRIPGQMRHKMLIWDVGPDEGRYRNALNEQLQAHAASFARRDGL</sequence>
<dbReference type="EMBL" id="LAZR01024536">
    <property type="protein sequence ID" value="KKL74811.1"/>
    <property type="molecule type" value="Genomic_DNA"/>
</dbReference>
<proteinExistence type="predicted"/>